<feature type="chain" id="PRO_5014772998" description="Sporulation stage II protein D amidase enhancer LytB N-terminal domain-containing protein" evidence="1">
    <location>
        <begin position="25"/>
        <end position="483"/>
    </location>
</feature>
<evidence type="ECO:0000256" key="1">
    <source>
        <dbReference type="SAM" id="SignalP"/>
    </source>
</evidence>
<feature type="domain" description="Sporulation stage II protein D amidase enhancer LytB N-terminal" evidence="2">
    <location>
        <begin position="301"/>
        <end position="378"/>
    </location>
</feature>
<name>A0A2M6X0K6_9BACT</name>
<protein>
    <recommendedName>
        <fullName evidence="2">Sporulation stage II protein D amidase enhancer LytB N-terminal domain-containing protein</fullName>
    </recommendedName>
</protein>
<evidence type="ECO:0000313" key="4">
    <source>
        <dbReference type="Proteomes" id="UP000230731"/>
    </source>
</evidence>
<evidence type="ECO:0000313" key="3">
    <source>
        <dbReference type="EMBL" id="PIT98569.1"/>
    </source>
</evidence>
<dbReference type="Proteomes" id="UP000230731">
    <property type="component" value="Unassembled WGS sequence"/>
</dbReference>
<evidence type="ECO:0000259" key="2">
    <source>
        <dbReference type="Pfam" id="PF08486"/>
    </source>
</evidence>
<dbReference type="Pfam" id="PF08486">
    <property type="entry name" value="SpoIID"/>
    <property type="match status" value="1"/>
</dbReference>
<proteinExistence type="predicted"/>
<dbReference type="AlphaFoldDB" id="A0A2M6X0K6"/>
<accession>A0A2M6X0K6</accession>
<comment type="caution">
    <text evidence="3">The sequence shown here is derived from an EMBL/GenBank/DDBJ whole genome shotgun (WGS) entry which is preliminary data.</text>
</comment>
<dbReference type="InterPro" id="IPR013693">
    <property type="entry name" value="SpoIID/LytB_N"/>
</dbReference>
<dbReference type="EMBL" id="PEZP01000001">
    <property type="protein sequence ID" value="PIT98569.1"/>
    <property type="molecule type" value="Genomic_DNA"/>
</dbReference>
<feature type="signal peptide" evidence="1">
    <location>
        <begin position="1"/>
        <end position="24"/>
    </location>
</feature>
<gene>
    <name evidence="3" type="ORF">COT71_00120</name>
</gene>
<organism evidence="3 4">
    <name type="scientific">Candidatus Andersenbacteria bacterium CG10_big_fil_rev_8_21_14_0_10_54_11</name>
    <dbReference type="NCBI Taxonomy" id="1974485"/>
    <lineage>
        <taxon>Bacteria</taxon>
        <taxon>Candidatus Anderseniibacteriota</taxon>
    </lineage>
</organism>
<keyword evidence="1" id="KW-0732">Signal</keyword>
<reference evidence="4" key="1">
    <citation type="submission" date="2017-09" db="EMBL/GenBank/DDBJ databases">
        <title>Depth-based differentiation of microbial function through sediment-hosted aquifers and enrichment of novel symbionts in the deep terrestrial subsurface.</title>
        <authorList>
            <person name="Probst A.J."/>
            <person name="Ladd B."/>
            <person name="Jarett J.K."/>
            <person name="Geller-Mcgrath D.E."/>
            <person name="Sieber C.M.K."/>
            <person name="Emerson J.B."/>
            <person name="Anantharaman K."/>
            <person name="Thomas B.C."/>
            <person name="Malmstrom R."/>
            <person name="Stieglmeier M."/>
            <person name="Klingl A."/>
            <person name="Woyke T."/>
            <person name="Ryan C.M."/>
            <person name="Banfield J.F."/>
        </authorList>
    </citation>
    <scope>NUCLEOTIDE SEQUENCE [LARGE SCALE GENOMIC DNA]</scope>
</reference>
<sequence>MRIPLAMIAVGATVLLALPASAWAAPEQALTARVNEAFRAAFSRNPRAEENVYWLGRVVRGEKATFNALVGAMYYHKALGQTMGTGRVNGTQDGKPVAPPTDSSRQLIIDTLPLFVQIYGRDPSNSEKAWWRKRISCKEITTRVGLTKAMGYHKAKSVGKGSDAICGQKASVSSGAGGAIRRSVAGISSHPMGDQVRIGIFSTDGRAISVTSDGTYQIREGASKILGTLGKDDVVQVSWSDGKYHVRGSGVSFDTANKIRLVPLNQAIMQIKSYSDPSATYPGKNYNRFRGIIEIRIGNDHKKLWAINELRTEYYLRGLAETSGDGPVEYLKALSVAARTYVLYHKVVTGGRSINGGWDITNTSDDQIYRGYEYEIITPRMASVFNQVKGIIATDGEGDTPVSTVYFSDSDGRTRSAKEVWHTDRFPYLQQSVADPHHAASSCRGHCVGMSAQGAYGFAKADGWNWQKILNYYYKGIKLVRAY</sequence>